<dbReference type="InterPro" id="IPR015422">
    <property type="entry name" value="PyrdxlP-dep_Trfase_small"/>
</dbReference>
<evidence type="ECO:0000313" key="4">
    <source>
        <dbReference type="EMBL" id="MCP2256671.1"/>
    </source>
</evidence>
<proteinExistence type="inferred from homology"/>
<protein>
    <submittedName>
        <fullName evidence="4">Glutamate-1-semialdehyde 2,1-aminomutase</fullName>
    </submittedName>
</protein>
<dbReference type="PANTHER" id="PTHR43713">
    <property type="entry name" value="GLUTAMATE-1-SEMIALDEHYDE 2,1-AMINOMUTASE"/>
    <property type="match status" value="1"/>
</dbReference>
<dbReference type="Gene3D" id="3.40.640.10">
    <property type="entry name" value="Type I PLP-dependent aspartate aminotransferase-like (Major domain)"/>
    <property type="match status" value="1"/>
</dbReference>
<dbReference type="Gene3D" id="3.90.1150.10">
    <property type="entry name" value="Aspartate Aminotransferase, domain 1"/>
    <property type="match status" value="1"/>
</dbReference>
<dbReference type="PROSITE" id="PS00600">
    <property type="entry name" value="AA_TRANSFER_CLASS_3"/>
    <property type="match status" value="1"/>
</dbReference>
<dbReference type="PANTHER" id="PTHR43713:SF3">
    <property type="entry name" value="GLUTAMATE-1-SEMIALDEHYDE 2,1-AMINOMUTASE 1, CHLOROPLASTIC-RELATED"/>
    <property type="match status" value="1"/>
</dbReference>
<sequence>MDSHRPSSLSYGGEEAVRPVAVPSGLTPPDRSSLSVLCGTDNDLWDLVRAVVARQPGSVRLSHRAHQSATSLPANLPFSAPILPVCCARAEGAHLYDVDGNDYVDCHLSYTAAVLGHNPPPVVAAVRDRIATGVGAAYFCPEQVELTELLTETVPGADRAGLFHTGADTVAAAARMARASTGRQVVAKFQGSYHGSHEIGLYNSLGPAGPRDPASGYELRPGGNGLRALTGDDLLVLPFDDQAALGLVAEHAADLACVVVDPVPRFRGQAPHAAREFLRALRAVTAEHDVPLVVDEVITGFRMAPGGAQEAFGVTADITCLGKLTSGLGVPLSAVTGRADHLDRARSDGLPGDASKTWLSSTHQANHLAVVAALAQLRHLRDHHGEIFDRIDGLHDLLRARLDEFAHRSGIPVHLRGHPRHVTLLALGEPLDDRASYEEWAEEMGSPAMVRAMQMLSLHLRLRGVYTLGAPTMNLSAAHTEADIDQITSAVADSLLVMARQNLLPT</sequence>
<evidence type="ECO:0000256" key="3">
    <source>
        <dbReference type="RuleBase" id="RU003560"/>
    </source>
</evidence>
<name>A0ABT1HMC6_STRSD</name>
<comment type="cofactor">
    <cofactor evidence="1">
        <name>pyridoxal 5'-phosphate</name>
        <dbReference type="ChEBI" id="CHEBI:597326"/>
    </cofactor>
</comment>
<dbReference type="InterPro" id="IPR005814">
    <property type="entry name" value="Aminotrans_3"/>
</dbReference>
<evidence type="ECO:0000313" key="5">
    <source>
        <dbReference type="Proteomes" id="UP001205311"/>
    </source>
</evidence>
<dbReference type="Pfam" id="PF00202">
    <property type="entry name" value="Aminotran_3"/>
    <property type="match status" value="1"/>
</dbReference>
<keyword evidence="5" id="KW-1185">Reference proteome</keyword>
<dbReference type="InterPro" id="IPR015424">
    <property type="entry name" value="PyrdxlP-dep_Trfase"/>
</dbReference>
<dbReference type="EMBL" id="JAMTCP010000001">
    <property type="protein sequence ID" value="MCP2256671.1"/>
    <property type="molecule type" value="Genomic_DNA"/>
</dbReference>
<comment type="similarity">
    <text evidence="3">Belongs to the class-III pyridoxal-phosphate-dependent aminotransferase family.</text>
</comment>
<reference evidence="4 5" key="1">
    <citation type="submission" date="2022-06" db="EMBL/GenBank/DDBJ databases">
        <title>Genomic Encyclopedia of Archaeal and Bacterial Type Strains, Phase II (KMG-II): from individual species to whole genera.</title>
        <authorList>
            <person name="Goeker M."/>
        </authorList>
    </citation>
    <scope>NUCLEOTIDE SEQUENCE [LARGE SCALE GENOMIC DNA]</scope>
    <source>
        <strain evidence="4 5">DSM 40477</strain>
    </source>
</reference>
<dbReference type="InterPro" id="IPR015421">
    <property type="entry name" value="PyrdxlP-dep_Trfase_major"/>
</dbReference>
<accession>A0ABT1HMC6</accession>
<dbReference type="InterPro" id="IPR049704">
    <property type="entry name" value="Aminotrans_3_PPA_site"/>
</dbReference>
<keyword evidence="2 3" id="KW-0663">Pyridoxal phosphate</keyword>
<evidence type="ECO:0000256" key="2">
    <source>
        <dbReference type="ARBA" id="ARBA00022898"/>
    </source>
</evidence>
<evidence type="ECO:0000256" key="1">
    <source>
        <dbReference type="ARBA" id="ARBA00001933"/>
    </source>
</evidence>
<gene>
    <name evidence="4" type="ORF">LX15_000354</name>
</gene>
<dbReference type="Proteomes" id="UP001205311">
    <property type="component" value="Unassembled WGS sequence"/>
</dbReference>
<organism evidence="4 5">
    <name type="scientific">Streptoalloteichus tenebrarius (strain ATCC 17920 / DSM 40477 / JCM 4838 / CBS 697.72 / NBRC 16177 / NCIMB 11028 / NRRL B-12390 / A12253. 1 / ISP 5477)</name>
    <name type="common">Streptomyces tenebrarius</name>
    <dbReference type="NCBI Taxonomy" id="1933"/>
    <lineage>
        <taxon>Bacteria</taxon>
        <taxon>Bacillati</taxon>
        <taxon>Actinomycetota</taxon>
        <taxon>Actinomycetes</taxon>
        <taxon>Pseudonocardiales</taxon>
        <taxon>Pseudonocardiaceae</taxon>
        <taxon>Streptoalloteichus</taxon>
    </lineage>
</organism>
<dbReference type="SUPFAM" id="SSF53383">
    <property type="entry name" value="PLP-dependent transferases"/>
    <property type="match status" value="1"/>
</dbReference>
<comment type="caution">
    <text evidence="4">The sequence shown here is derived from an EMBL/GenBank/DDBJ whole genome shotgun (WGS) entry which is preliminary data.</text>
</comment>